<evidence type="ECO:0000256" key="2">
    <source>
        <dbReference type="ARBA" id="ARBA00022679"/>
    </source>
</evidence>
<dbReference type="GO" id="GO:0005737">
    <property type="term" value="C:cytoplasm"/>
    <property type="evidence" value="ECO:0007669"/>
    <property type="project" value="TreeGrafter"/>
</dbReference>
<evidence type="ECO:0000313" key="6">
    <source>
        <dbReference type="Proteomes" id="UP000231388"/>
    </source>
</evidence>
<dbReference type="GO" id="GO:0008170">
    <property type="term" value="F:N-methyltransferase activity"/>
    <property type="evidence" value="ECO:0007669"/>
    <property type="project" value="InterPro"/>
</dbReference>
<reference evidence="5 6" key="1">
    <citation type="submission" date="2017-09" db="EMBL/GenBank/DDBJ databases">
        <title>Depth-based differentiation of microbial function through sediment-hosted aquifers and enrichment of novel symbionts in the deep terrestrial subsurface.</title>
        <authorList>
            <person name="Probst A.J."/>
            <person name="Ladd B."/>
            <person name="Jarett J.K."/>
            <person name="Geller-Mcgrath D.E."/>
            <person name="Sieber C.M."/>
            <person name="Emerson J.B."/>
            <person name="Anantharaman K."/>
            <person name="Thomas B.C."/>
            <person name="Malmstrom R."/>
            <person name="Stieglmeier M."/>
            <person name="Klingl A."/>
            <person name="Woyke T."/>
            <person name="Ryan C.M."/>
            <person name="Banfield J.F."/>
        </authorList>
    </citation>
    <scope>NUCLEOTIDE SEQUENCE [LARGE SCALE GENOMIC DNA]</scope>
    <source>
        <strain evidence="5">CG23_combo_of_CG06-09_8_20_14_all_40_14</strain>
    </source>
</reference>
<dbReference type="InterPro" id="IPR029063">
    <property type="entry name" value="SAM-dependent_MTases_sf"/>
</dbReference>
<keyword evidence="2 5" id="KW-0808">Transferase</keyword>
<dbReference type="AlphaFoldDB" id="A0A2G9XC60"/>
<organism evidence="5 6">
    <name type="scientific">candidate division WWE3 bacterium CG23_combo_of_CG06-09_8_20_14_all_40_14</name>
    <dbReference type="NCBI Taxonomy" id="1975095"/>
    <lineage>
        <taxon>Bacteria</taxon>
        <taxon>Katanobacteria</taxon>
    </lineage>
</organism>
<dbReference type="GO" id="GO:0003677">
    <property type="term" value="F:DNA binding"/>
    <property type="evidence" value="ECO:0007669"/>
    <property type="project" value="InterPro"/>
</dbReference>
<dbReference type="SUPFAM" id="SSF53335">
    <property type="entry name" value="S-adenosyl-L-methionine-dependent methyltransferases"/>
    <property type="match status" value="1"/>
</dbReference>
<name>A0A2G9XC60_UNCKA</name>
<proteinExistence type="inferred from homology"/>
<keyword evidence="1 5" id="KW-0489">Methyltransferase</keyword>
<dbReference type="Gene3D" id="3.40.50.150">
    <property type="entry name" value="Vaccinia Virus protein VP39"/>
    <property type="match status" value="1"/>
</dbReference>
<comment type="caution">
    <text evidence="5">The sequence shown here is derived from an EMBL/GenBank/DDBJ whole genome shotgun (WGS) entry which is preliminary data.</text>
</comment>
<protein>
    <recommendedName>
        <fullName evidence="3">Methyltransferase</fullName>
        <ecNumber evidence="3">2.1.1.-</ecNumber>
    </recommendedName>
</protein>
<evidence type="ECO:0000256" key="3">
    <source>
        <dbReference type="RuleBase" id="RU362026"/>
    </source>
</evidence>
<evidence type="ECO:0000313" key="5">
    <source>
        <dbReference type="EMBL" id="PIP04570.1"/>
    </source>
</evidence>
<dbReference type="EC" id="2.1.1.-" evidence="3"/>
<dbReference type="PRINTS" id="PR00508">
    <property type="entry name" value="S21N4MTFRASE"/>
</dbReference>
<dbReference type="InterPro" id="IPR002941">
    <property type="entry name" value="DNA_methylase_N4/N6"/>
</dbReference>
<dbReference type="Pfam" id="PF01555">
    <property type="entry name" value="N6_N4_Mtase"/>
    <property type="match status" value="1"/>
</dbReference>
<dbReference type="Proteomes" id="UP000231388">
    <property type="component" value="Unassembled WGS sequence"/>
</dbReference>
<accession>A0A2G9XC60</accession>
<dbReference type="GO" id="GO:0032259">
    <property type="term" value="P:methylation"/>
    <property type="evidence" value="ECO:0007669"/>
    <property type="project" value="UniProtKB-KW"/>
</dbReference>
<comment type="similarity">
    <text evidence="3">Belongs to the N(4)/N(6)-methyltransferase family.</text>
</comment>
<feature type="domain" description="DNA methylase N-4/N-6" evidence="4">
    <location>
        <begin position="62"/>
        <end position="286"/>
    </location>
</feature>
<evidence type="ECO:0000259" key="4">
    <source>
        <dbReference type="Pfam" id="PF01555"/>
    </source>
</evidence>
<dbReference type="PANTHER" id="PTHR13370">
    <property type="entry name" value="RNA METHYLASE-RELATED"/>
    <property type="match status" value="1"/>
</dbReference>
<dbReference type="InterPro" id="IPR001091">
    <property type="entry name" value="RM_Methyltransferase"/>
</dbReference>
<gene>
    <name evidence="5" type="ORF">COX53_01730</name>
</gene>
<evidence type="ECO:0000256" key="1">
    <source>
        <dbReference type="ARBA" id="ARBA00022603"/>
    </source>
</evidence>
<sequence>MEVKSKNRAPRNRTITLDNSEISRLKKKLIKLDNPVSVSDIENKTINQDVFQVLDLLPDKFIDLFFVDPPYNLNKTFNLTDFKAMESEKYEEWLDSWVQKIIRLLKPHASVYICGDWKSSGAIFNVAKKYFQIRNRITFEREKGRGAKSNWKNCSEDIWFCTLSDKYYFDIEAVKMKRKVIAPYKDENGNPKDWEKTENGNYRITHPSNVWTDITIPFWSMPENTDHPTQKPEKLVAKVILASSKSNDIVFDPFLGSGTTSVVAKKLGCRYIGIEIDELYCCLAEKRLEMAENNKTIQGYSDGVFWERNTLNEQTNGKNGQNKRSDNQNLFFEKVIGVRPSASWRRV</sequence>
<dbReference type="EMBL" id="PCQY01000022">
    <property type="protein sequence ID" value="PIP04570.1"/>
    <property type="molecule type" value="Genomic_DNA"/>
</dbReference>
<dbReference type="PANTHER" id="PTHR13370:SF3">
    <property type="entry name" value="TRNA (GUANINE(10)-N2)-METHYLTRANSFERASE HOMOLOG"/>
    <property type="match status" value="1"/>
</dbReference>